<evidence type="ECO:0000313" key="3">
    <source>
        <dbReference type="Proteomes" id="UP000273001"/>
    </source>
</evidence>
<evidence type="ECO:0000256" key="1">
    <source>
        <dbReference type="SAM" id="MobiDB-lite"/>
    </source>
</evidence>
<keyword evidence="3" id="KW-1185">Reference proteome</keyword>
<protein>
    <recommendedName>
        <fullName evidence="4">ATP-dependent DNA helicase RecG C-terminal domain-containing protein</fullName>
    </recommendedName>
</protein>
<gene>
    <name evidence="2" type="ORF">D5R93_12580</name>
</gene>
<proteinExistence type="predicted"/>
<organism evidence="2 3">
    <name type="scientific">Actinomyces lilanjuaniae</name>
    <dbReference type="NCBI Taxonomy" id="2321394"/>
    <lineage>
        <taxon>Bacteria</taxon>
        <taxon>Bacillati</taxon>
        <taxon>Actinomycetota</taxon>
        <taxon>Actinomycetes</taxon>
        <taxon>Actinomycetales</taxon>
        <taxon>Actinomycetaceae</taxon>
        <taxon>Actinomyces</taxon>
    </lineage>
</organism>
<evidence type="ECO:0008006" key="4">
    <source>
        <dbReference type="Google" id="ProtNLM"/>
    </source>
</evidence>
<dbReference type="Proteomes" id="UP000273001">
    <property type="component" value="Chromosome"/>
</dbReference>
<dbReference type="RefSeq" id="WP_120205557.1">
    <property type="nucleotide sequence ID" value="NZ_CP032514.1"/>
</dbReference>
<name>A0ABN5PQF8_9ACTO</name>
<dbReference type="PANTHER" id="PTHR30595">
    <property type="entry name" value="GLPR-RELATED TRANSCRIPTIONAL REPRESSOR"/>
    <property type="match status" value="1"/>
</dbReference>
<evidence type="ECO:0000313" key="2">
    <source>
        <dbReference type="EMBL" id="AYD90628.1"/>
    </source>
</evidence>
<dbReference type="InterPro" id="IPR038475">
    <property type="entry name" value="RecG_C_sf"/>
</dbReference>
<dbReference type="PANTHER" id="PTHR30595:SF6">
    <property type="entry name" value="SCHLAFEN ALBA-2 DOMAIN-CONTAINING PROTEIN"/>
    <property type="match status" value="1"/>
</dbReference>
<feature type="region of interest" description="Disordered" evidence="1">
    <location>
        <begin position="176"/>
        <end position="214"/>
    </location>
</feature>
<dbReference type="EMBL" id="CP032514">
    <property type="protein sequence ID" value="AYD90628.1"/>
    <property type="molecule type" value="Genomic_DNA"/>
</dbReference>
<dbReference type="Gene3D" id="3.30.565.60">
    <property type="match status" value="1"/>
</dbReference>
<reference evidence="2 3" key="1">
    <citation type="submission" date="2018-09" db="EMBL/GenBank/DDBJ databases">
        <authorList>
            <person name="Li J."/>
        </authorList>
    </citation>
    <scope>NUCLEOTIDE SEQUENCE [LARGE SCALE GENOMIC DNA]</scope>
    <source>
        <strain evidence="2 3">2129</strain>
    </source>
</reference>
<accession>A0ABN5PQF8</accession>
<sequence>MNVLAGTGEATVAGLYALGTYPQQHLPHLSLTAAVDLGNATDSTRRAMNRKDFTGPLPTILDGATEWVAQNVSSTLVVSTDGRSGTEFSIRLVAVREVVANALVHRDLSDATAGRAVELRLTDKGMVLTSPGGLWGLSVDQLGTPEGKSAVNEFLYGICRHIGGRDHRVIEATARSIGDPGAHITPRTASPLPPGDPHSGRLSRHGQSPSQHAAHAALNLGAGERRLAHPPTGTQRRSCRSQAGAAGPTAAAFCMATATCIGSAEDTARYRHRFSLARRLGSTVH</sequence>